<dbReference type="PANTHER" id="PTHR16797:SF4">
    <property type="entry name" value="40-KDA HUNTINGTIN-ASSOCIATED PROTEIN"/>
    <property type="match status" value="1"/>
</dbReference>
<keyword evidence="2" id="KW-1185">Reference proteome</keyword>
<sequence length="93" mass="10354">MEARPENLGDDFWTKYRGLAAKLKKRFLKKPNVAEVADEFRSLAKRLAGDEHRPLAGVCSLAVARCEQTIGNLPCEAEALLNAARLFLAQAWL</sequence>
<dbReference type="EMBL" id="OA882258">
    <property type="protein sequence ID" value="CAD7274219.1"/>
    <property type="molecule type" value="Genomic_DNA"/>
</dbReference>
<organism evidence="1">
    <name type="scientific">Notodromas monacha</name>
    <dbReference type="NCBI Taxonomy" id="399045"/>
    <lineage>
        <taxon>Eukaryota</taxon>
        <taxon>Metazoa</taxon>
        <taxon>Ecdysozoa</taxon>
        <taxon>Arthropoda</taxon>
        <taxon>Crustacea</taxon>
        <taxon>Oligostraca</taxon>
        <taxon>Ostracoda</taxon>
        <taxon>Podocopa</taxon>
        <taxon>Podocopida</taxon>
        <taxon>Cypridocopina</taxon>
        <taxon>Cypridoidea</taxon>
        <taxon>Cyprididae</taxon>
        <taxon>Notodromas</taxon>
    </lineage>
</organism>
<reference evidence="1" key="1">
    <citation type="submission" date="2020-11" db="EMBL/GenBank/DDBJ databases">
        <authorList>
            <person name="Tran Van P."/>
        </authorList>
    </citation>
    <scope>NUCLEOTIDE SEQUENCE</scope>
</reference>
<gene>
    <name evidence="1" type="ORF">NMOB1V02_LOCUS2069</name>
</gene>
<dbReference type="OrthoDB" id="10249246at2759"/>
<evidence type="ECO:0000313" key="1">
    <source>
        <dbReference type="EMBL" id="CAD7274219.1"/>
    </source>
</evidence>
<dbReference type="InterPro" id="IPR039494">
    <property type="entry name" value="F8A"/>
</dbReference>
<evidence type="ECO:0000313" key="2">
    <source>
        <dbReference type="Proteomes" id="UP000678499"/>
    </source>
</evidence>
<dbReference type="AlphaFoldDB" id="A0A7R9BFK8"/>
<dbReference type="Proteomes" id="UP000678499">
    <property type="component" value="Unassembled WGS sequence"/>
</dbReference>
<name>A0A7R9BFK8_9CRUS</name>
<protein>
    <submittedName>
        <fullName evidence="1">Uncharacterized protein</fullName>
    </submittedName>
</protein>
<accession>A0A7R9BFK8</accession>
<dbReference type="GO" id="GO:0099518">
    <property type="term" value="P:vesicle cytoskeletal trafficking"/>
    <property type="evidence" value="ECO:0007669"/>
    <property type="project" value="TreeGrafter"/>
</dbReference>
<dbReference type="PANTHER" id="PTHR16797">
    <property type="entry name" value="FACTOR VIII-ASSOCIATED GENE 1"/>
    <property type="match status" value="1"/>
</dbReference>
<dbReference type="GO" id="GO:0005769">
    <property type="term" value="C:early endosome"/>
    <property type="evidence" value="ECO:0007669"/>
    <property type="project" value="TreeGrafter"/>
</dbReference>
<dbReference type="EMBL" id="CAJPEX010000221">
    <property type="protein sequence ID" value="CAG0914371.1"/>
    <property type="molecule type" value="Genomic_DNA"/>
</dbReference>
<proteinExistence type="predicted"/>